<reference evidence="1 2" key="1">
    <citation type="submission" date="2020-08" db="EMBL/GenBank/DDBJ databases">
        <title>Genomic Encyclopedia of Type Strains, Phase IV (KMG-V): Genome sequencing to study the core and pangenomes of soil and plant-associated prokaryotes.</title>
        <authorList>
            <person name="Whitman W."/>
        </authorList>
    </citation>
    <scope>NUCLEOTIDE SEQUENCE [LARGE SCALE GENOMIC DNA]</scope>
    <source>
        <strain evidence="1 2">S3M1</strain>
    </source>
</reference>
<dbReference type="Proteomes" id="UP000537204">
    <property type="component" value="Unassembled WGS sequence"/>
</dbReference>
<evidence type="ECO:0000313" key="1">
    <source>
        <dbReference type="EMBL" id="MBB5637201.1"/>
    </source>
</evidence>
<dbReference type="EMBL" id="JACHCE010000004">
    <property type="protein sequence ID" value="MBB5637201.1"/>
    <property type="molecule type" value="Genomic_DNA"/>
</dbReference>
<dbReference type="AlphaFoldDB" id="A0A7W8ZNC5"/>
<organism evidence="1 2">
    <name type="scientific">Pedobacter cryoconitis</name>
    <dbReference type="NCBI Taxonomy" id="188932"/>
    <lineage>
        <taxon>Bacteria</taxon>
        <taxon>Pseudomonadati</taxon>
        <taxon>Bacteroidota</taxon>
        <taxon>Sphingobacteriia</taxon>
        <taxon>Sphingobacteriales</taxon>
        <taxon>Sphingobacteriaceae</taxon>
        <taxon>Pedobacter</taxon>
    </lineage>
</organism>
<gene>
    <name evidence="1" type="ORF">HDE68_003114</name>
</gene>
<protein>
    <submittedName>
        <fullName evidence="1">Uncharacterized protein</fullName>
    </submittedName>
</protein>
<evidence type="ECO:0000313" key="2">
    <source>
        <dbReference type="Proteomes" id="UP000537204"/>
    </source>
</evidence>
<accession>A0A7W8ZNC5</accession>
<proteinExistence type="predicted"/>
<comment type="caution">
    <text evidence="1">The sequence shown here is derived from an EMBL/GenBank/DDBJ whole genome shotgun (WGS) entry which is preliminary data.</text>
</comment>
<dbReference type="RefSeq" id="WP_183883073.1">
    <property type="nucleotide sequence ID" value="NZ_JACHCE010000004.1"/>
</dbReference>
<name>A0A7W8ZNC5_9SPHI</name>
<sequence>MGHPYEFINHGSRINRFYYAGDTVIAVGNHSRDRYIRKGRVFHKVNKPNDKLSSPATIYSNTNWELLFTIHYKEHPDDDEINIMTESFFKDEQGNLILDKTVGARRDHLVFNMENGLPLSLSIFKQFLAADKKSVKESGPEPDLLNFSFEYFEK</sequence>